<evidence type="ECO:0000313" key="2">
    <source>
        <dbReference type="EMBL" id="MBK0369814.1"/>
    </source>
</evidence>
<dbReference type="Proteomes" id="UP000609172">
    <property type="component" value="Unassembled WGS sequence"/>
</dbReference>
<protein>
    <recommendedName>
        <fullName evidence="4">Lipocalin-like protein</fullName>
    </recommendedName>
</protein>
<name>A0A934PN06_9FLAO</name>
<feature type="chain" id="PRO_5036874483" description="Lipocalin-like protein" evidence="1">
    <location>
        <begin position="24"/>
        <end position="138"/>
    </location>
</feature>
<comment type="caution">
    <text evidence="2">The sequence shown here is derived from an EMBL/GenBank/DDBJ whole genome shotgun (WGS) entry which is preliminary data.</text>
</comment>
<organism evidence="2 3">
    <name type="scientific">Flavobacterium agrisoli</name>
    <dbReference type="NCBI Taxonomy" id="2793066"/>
    <lineage>
        <taxon>Bacteria</taxon>
        <taxon>Pseudomonadati</taxon>
        <taxon>Bacteroidota</taxon>
        <taxon>Flavobacteriia</taxon>
        <taxon>Flavobacteriales</taxon>
        <taxon>Flavobacteriaceae</taxon>
        <taxon>Flavobacterium</taxon>
    </lineage>
</organism>
<proteinExistence type="predicted"/>
<keyword evidence="3" id="KW-1185">Reference proteome</keyword>
<dbReference type="EMBL" id="JAEHFV010000002">
    <property type="protein sequence ID" value="MBK0369814.1"/>
    <property type="molecule type" value="Genomic_DNA"/>
</dbReference>
<feature type="signal peptide" evidence="1">
    <location>
        <begin position="1"/>
        <end position="23"/>
    </location>
</feature>
<reference evidence="2" key="1">
    <citation type="submission" date="2020-12" db="EMBL/GenBank/DDBJ databases">
        <title>Bacterial novel species Flavobacterium sp. SE-1-e isolated from soil.</title>
        <authorList>
            <person name="Jung H.-Y."/>
        </authorList>
    </citation>
    <scope>NUCLEOTIDE SEQUENCE</scope>
    <source>
        <strain evidence="2">SE-1-e</strain>
    </source>
</reference>
<evidence type="ECO:0008006" key="4">
    <source>
        <dbReference type="Google" id="ProtNLM"/>
    </source>
</evidence>
<dbReference type="PROSITE" id="PS51257">
    <property type="entry name" value="PROKAR_LIPOPROTEIN"/>
    <property type="match status" value="1"/>
</dbReference>
<dbReference type="RefSeq" id="WP_200105726.1">
    <property type="nucleotide sequence ID" value="NZ_JAEHFV010000002.1"/>
</dbReference>
<dbReference type="AlphaFoldDB" id="A0A934PN06"/>
<keyword evidence="1" id="KW-0732">Signal</keyword>
<evidence type="ECO:0000256" key="1">
    <source>
        <dbReference type="SAM" id="SignalP"/>
    </source>
</evidence>
<gene>
    <name evidence="2" type="ORF">I5M07_08180</name>
</gene>
<accession>A0A934PN06</accession>
<sequence length="138" mass="15626">MNKKILFLLLNAIVLGFSSCSSDDSNDLDSQQNKLIGKWEIVGGGSVKGEGYFDTGNNCKNTYQFNSNKTVDYKSYMTCSDVIEEQGTWEFKDHILVRSFPENVLLVMKDSVVFVSDVKIHLFAIGDKVNYDIYEKVK</sequence>
<evidence type="ECO:0000313" key="3">
    <source>
        <dbReference type="Proteomes" id="UP000609172"/>
    </source>
</evidence>